<protein>
    <recommendedName>
        <fullName evidence="4">MADS-box domain-containing protein</fullName>
    </recommendedName>
</protein>
<sequence length="345" mass="38355">MVVRSLFFPHAVVVYNTGSGSGHMNATRESGCDDYNRPYHDEPKVFPNHDATINTFTKFRELSMLEKSNNMMTHEEFTKKRIKKMEKQLHKERKKNRIIELTNKMYEMLNGKCTPADMHSYDLNDLSYVINQNVKQVQEAIKTKVDVEGSTSNAPQHIDGLTVPEWRRDLLSAPAGAPVSMASLMTTILSGTNSEGTRAPLLVPVMASVSMVPSTAPSQVAQSMSHLIATCPQIGPSWVPPSPHLPLSFSSQTFSPIVSQTHPPIPLQIDLQRPPHGVAPSIPLSMMAPPMFPSINTPQISTSMPMNNYQNSSMLDWNNDDIMTLFDDSSFSIINVQEPNGDNNF</sequence>
<comment type="caution">
    <text evidence="2">The sequence shown here is derived from an EMBL/GenBank/DDBJ whole genome shotgun (WGS) entry which is preliminary data.</text>
</comment>
<feature type="coiled-coil region" evidence="1">
    <location>
        <begin position="75"/>
        <end position="102"/>
    </location>
</feature>
<reference evidence="2 3" key="1">
    <citation type="journal article" date="2017" name="Genome Biol.">
        <title>New reference genome sequences of hot pepper reveal the massive evolution of plant disease-resistance genes by retroduplication.</title>
        <authorList>
            <person name="Kim S."/>
            <person name="Park J."/>
            <person name="Yeom S.I."/>
            <person name="Kim Y.M."/>
            <person name="Seo E."/>
            <person name="Kim K.T."/>
            <person name="Kim M.S."/>
            <person name="Lee J.M."/>
            <person name="Cheong K."/>
            <person name="Shin H.S."/>
            <person name="Kim S.B."/>
            <person name="Han K."/>
            <person name="Lee J."/>
            <person name="Park M."/>
            <person name="Lee H.A."/>
            <person name="Lee H.Y."/>
            <person name="Lee Y."/>
            <person name="Oh S."/>
            <person name="Lee J.H."/>
            <person name="Choi E."/>
            <person name="Choi E."/>
            <person name="Lee S.E."/>
            <person name="Jeon J."/>
            <person name="Kim H."/>
            <person name="Choi G."/>
            <person name="Song H."/>
            <person name="Lee J."/>
            <person name="Lee S.C."/>
            <person name="Kwon J.K."/>
            <person name="Lee H.Y."/>
            <person name="Koo N."/>
            <person name="Hong Y."/>
            <person name="Kim R.W."/>
            <person name="Kang W.H."/>
            <person name="Huh J.H."/>
            <person name="Kang B.C."/>
            <person name="Yang T.J."/>
            <person name="Lee Y.H."/>
            <person name="Bennetzen J.L."/>
            <person name="Choi D."/>
        </authorList>
    </citation>
    <scope>NUCLEOTIDE SEQUENCE [LARGE SCALE GENOMIC DNA]</scope>
    <source>
        <strain evidence="3">cv. PBC81</strain>
    </source>
</reference>
<evidence type="ECO:0000256" key="1">
    <source>
        <dbReference type="SAM" id="Coils"/>
    </source>
</evidence>
<dbReference type="AlphaFoldDB" id="A0A2G2W9Y6"/>
<keyword evidence="1" id="KW-0175">Coiled coil</keyword>
<dbReference type="Proteomes" id="UP000224567">
    <property type="component" value="Unassembled WGS sequence"/>
</dbReference>
<organism evidence="2 3">
    <name type="scientific">Capsicum baccatum</name>
    <name type="common">Peruvian pepper</name>
    <dbReference type="NCBI Taxonomy" id="33114"/>
    <lineage>
        <taxon>Eukaryota</taxon>
        <taxon>Viridiplantae</taxon>
        <taxon>Streptophyta</taxon>
        <taxon>Embryophyta</taxon>
        <taxon>Tracheophyta</taxon>
        <taxon>Spermatophyta</taxon>
        <taxon>Magnoliopsida</taxon>
        <taxon>eudicotyledons</taxon>
        <taxon>Gunneridae</taxon>
        <taxon>Pentapetalae</taxon>
        <taxon>asterids</taxon>
        <taxon>lamiids</taxon>
        <taxon>Solanales</taxon>
        <taxon>Solanaceae</taxon>
        <taxon>Solanoideae</taxon>
        <taxon>Capsiceae</taxon>
        <taxon>Capsicum</taxon>
    </lineage>
</organism>
<reference evidence="3" key="2">
    <citation type="journal article" date="2017" name="J. Anim. Genet.">
        <title>Multiple reference genome sequences of hot pepper reveal the massive evolution of plant disease resistance genes by retroduplication.</title>
        <authorList>
            <person name="Kim S."/>
            <person name="Park J."/>
            <person name="Yeom S.-I."/>
            <person name="Kim Y.-M."/>
            <person name="Seo E."/>
            <person name="Kim K.-T."/>
            <person name="Kim M.-S."/>
            <person name="Lee J.M."/>
            <person name="Cheong K."/>
            <person name="Shin H.-S."/>
            <person name="Kim S.-B."/>
            <person name="Han K."/>
            <person name="Lee J."/>
            <person name="Park M."/>
            <person name="Lee H.-A."/>
            <person name="Lee H.-Y."/>
            <person name="Lee Y."/>
            <person name="Oh S."/>
            <person name="Lee J.H."/>
            <person name="Choi E."/>
            <person name="Choi E."/>
            <person name="Lee S.E."/>
            <person name="Jeon J."/>
            <person name="Kim H."/>
            <person name="Choi G."/>
            <person name="Song H."/>
            <person name="Lee J."/>
            <person name="Lee S.-C."/>
            <person name="Kwon J.-K."/>
            <person name="Lee H.-Y."/>
            <person name="Koo N."/>
            <person name="Hong Y."/>
            <person name="Kim R.W."/>
            <person name="Kang W.-H."/>
            <person name="Huh J.H."/>
            <person name="Kang B.-C."/>
            <person name="Yang T.-J."/>
            <person name="Lee Y.-H."/>
            <person name="Bennetzen J.L."/>
            <person name="Choi D."/>
        </authorList>
    </citation>
    <scope>NUCLEOTIDE SEQUENCE [LARGE SCALE GENOMIC DNA]</scope>
    <source>
        <strain evidence="3">cv. PBC81</strain>
    </source>
</reference>
<name>A0A2G2W9Y6_CAPBA</name>
<accession>A0A2G2W9Y6</accession>
<proteinExistence type="predicted"/>
<dbReference type="EMBL" id="MLFT02000008">
    <property type="protein sequence ID" value="PHT42048.1"/>
    <property type="molecule type" value="Genomic_DNA"/>
</dbReference>
<dbReference type="STRING" id="33114.A0A2G2W9Y6"/>
<evidence type="ECO:0000313" key="3">
    <source>
        <dbReference type="Proteomes" id="UP000224567"/>
    </source>
</evidence>
<evidence type="ECO:0000313" key="2">
    <source>
        <dbReference type="EMBL" id="PHT42048.1"/>
    </source>
</evidence>
<keyword evidence="3" id="KW-1185">Reference proteome</keyword>
<evidence type="ECO:0008006" key="4">
    <source>
        <dbReference type="Google" id="ProtNLM"/>
    </source>
</evidence>
<gene>
    <name evidence="2" type="ORF">CQW23_20902</name>
</gene>